<dbReference type="EMBL" id="KN822989">
    <property type="protein sequence ID" value="KIO28885.1"/>
    <property type="molecule type" value="Genomic_DNA"/>
</dbReference>
<proteinExistence type="predicted"/>
<sequence length="58" mass="6695">MTIYTRLGDEKGRAGALYGHAEVHRCQEDYHKAMSLYIQASEIWVGAFKRYVWLCDVG</sequence>
<dbReference type="Proteomes" id="UP000054248">
    <property type="component" value="Unassembled WGS sequence"/>
</dbReference>
<protein>
    <submittedName>
        <fullName evidence="1">Uncharacterized protein</fullName>
    </submittedName>
</protein>
<dbReference type="OrthoDB" id="10552394at2759"/>
<evidence type="ECO:0000313" key="1">
    <source>
        <dbReference type="EMBL" id="KIO28885.1"/>
    </source>
</evidence>
<reference evidence="2" key="2">
    <citation type="submission" date="2015-01" db="EMBL/GenBank/DDBJ databases">
        <title>Evolutionary Origins and Diversification of the Mycorrhizal Mutualists.</title>
        <authorList>
            <consortium name="DOE Joint Genome Institute"/>
            <consortium name="Mycorrhizal Genomics Consortium"/>
            <person name="Kohler A."/>
            <person name="Kuo A."/>
            <person name="Nagy L.G."/>
            <person name="Floudas D."/>
            <person name="Copeland A."/>
            <person name="Barry K.W."/>
            <person name="Cichocki N."/>
            <person name="Veneault-Fourrey C."/>
            <person name="LaButti K."/>
            <person name="Lindquist E.A."/>
            <person name="Lipzen A."/>
            <person name="Lundell T."/>
            <person name="Morin E."/>
            <person name="Murat C."/>
            <person name="Riley R."/>
            <person name="Ohm R."/>
            <person name="Sun H."/>
            <person name="Tunlid A."/>
            <person name="Henrissat B."/>
            <person name="Grigoriev I.V."/>
            <person name="Hibbett D.S."/>
            <person name="Martin F."/>
        </authorList>
    </citation>
    <scope>NUCLEOTIDE SEQUENCE [LARGE SCALE GENOMIC DNA]</scope>
    <source>
        <strain evidence="2">MUT 4182</strain>
    </source>
</reference>
<dbReference type="InterPro" id="IPR011990">
    <property type="entry name" value="TPR-like_helical_dom_sf"/>
</dbReference>
<dbReference type="HOGENOM" id="CLU_2980820_0_0_1"/>
<dbReference type="AlphaFoldDB" id="A0A0C3QD99"/>
<name>A0A0C3QD99_9AGAM</name>
<reference evidence="1 2" key="1">
    <citation type="submission" date="2014-04" db="EMBL/GenBank/DDBJ databases">
        <authorList>
            <consortium name="DOE Joint Genome Institute"/>
            <person name="Kuo A."/>
            <person name="Girlanda M."/>
            <person name="Perotto S."/>
            <person name="Kohler A."/>
            <person name="Nagy L.G."/>
            <person name="Floudas D."/>
            <person name="Copeland A."/>
            <person name="Barry K.W."/>
            <person name="Cichocki N."/>
            <person name="Veneault-Fourrey C."/>
            <person name="LaButti K."/>
            <person name="Lindquist E.A."/>
            <person name="Lipzen A."/>
            <person name="Lundell T."/>
            <person name="Morin E."/>
            <person name="Murat C."/>
            <person name="Sun H."/>
            <person name="Tunlid A."/>
            <person name="Henrissat B."/>
            <person name="Grigoriev I.V."/>
            <person name="Hibbett D.S."/>
            <person name="Martin F."/>
            <person name="Nordberg H.P."/>
            <person name="Cantor M.N."/>
            <person name="Hua S.X."/>
        </authorList>
    </citation>
    <scope>NUCLEOTIDE SEQUENCE [LARGE SCALE GENOMIC DNA]</scope>
    <source>
        <strain evidence="1 2">MUT 4182</strain>
    </source>
</reference>
<keyword evidence="2" id="KW-1185">Reference proteome</keyword>
<accession>A0A0C3QD99</accession>
<evidence type="ECO:0000313" key="2">
    <source>
        <dbReference type="Proteomes" id="UP000054248"/>
    </source>
</evidence>
<dbReference type="Gene3D" id="1.25.40.10">
    <property type="entry name" value="Tetratricopeptide repeat domain"/>
    <property type="match status" value="1"/>
</dbReference>
<gene>
    <name evidence="1" type="ORF">M407DRAFT_242821</name>
</gene>
<organism evidence="1 2">
    <name type="scientific">Tulasnella calospora MUT 4182</name>
    <dbReference type="NCBI Taxonomy" id="1051891"/>
    <lineage>
        <taxon>Eukaryota</taxon>
        <taxon>Fungi</taxon>
        <taxon>Dikarya</taxon>
        <taxon>Basidiomycota</taxon>
        <taxon>Agaricomycotina</taxon>
        <taxon>Agaricomycetes</taxon>
        <taxon>Cantharellales</taxon>
        <taxon>Tulasnellaceae</taxon>
        <taxon>Tulasnella</taxon>
    </lineage>
</organism>